<reference evidence="9 10" key="1">
    <citation type="submission" date="2023-07" db="EMBL/GenBank/DDBJ databases">
        <title>Sorghum-associated microbial communities from plants grown in Nebraska, USA.</title>
        <authorList>
            <person name="Schachtman D."/>
        </authorList>
    </citation>
    <scope>NUCLEOTIDE SEQUENCE [LARGE SCALE GENOMIC DNA]</scope>
    <source>
        <strain evidence="9 10">CC258</strain>
    </source>
</reference>
<keyword evidence="5 8" id="KW-0812">Transmembrane</keyword>
<comment type="similarity">
    <text evidence="2">Belongs to the amino acid-polyamine-organocation (APC) superfamily. Spore germination protein (SGP) (TC 2.A.3.9) family.</text>
</comment>
<dbReference type="EMBL" id="JAVDSB010000002">
    <property type="protein sequence ID" value="MDR6550896.1"/>
    <property type="molecule type" value="Genomic_DNA"/>
</dbReference>
<evidence type="ECO:0000256" key="7">
    <source>
        <dbReference type="ARBA" id="ARBA00023136"/>
    </source>
</evidence>
<evidence type="ECO:0008006" key="11">
    <source>
        <dbReference type="Google" id="ProtNLM"/>
    </source>
</evidence>
<keyword evidence="6 8" id="KW-1133">Transmembrane helix</keyword>
<evidence type="ECO:0000256" key="5">
    <source>
        <dbReference type="ARBA" id="ARBA00022692"/>
    </source>
</evidence>
<keyword evidence="7 8" id="KW-0472">Membrane</keyword>
<feature type="transmembrane region" description="Helical" evidence="8">
    <location>
        <begin position="207"/>
        <end position="225"/>
    </location>
</feature>
<evidence type="ECO:0000256" key="3">
    <source>
        <dbReference type="ARBA" id="ARBA00022448"/>
    </source>
</evidence>
<evidence type="ECO:0000256" key="6">
    <source>
        <dbReference type="ARBA" id="ARBA00022989"/>
    </source>
</evidence>
<dbReference type="InterPro" id="IPR004761">
    <property type="entry name" value="Spore_GerAB"/>
</dbReference>
<keyword evidence="10" id="KW-1185">Reference proteome</keyword>
<evidence type="ECO:0000256" key="8">
    <source>
        <dbReference type="SAM" id="Phobius"/>
    </source>
</evidence>
<sequence length="356" mass="40378">MIRGISVATFFLVLQFGLLIFVFPKSIIQSQPSGHWFVIIIGWLVQGLMLRLFIGGFRADKTNLLTNLQQSGTWFRLGLVWPFIFSNIIAIGIMIRGHAQILSILYLPQTPLWVLLVLLIATALSISYAERDSLLRLSLVIGSFGLPLLSLTLISAIEYANLDMIFPIKPTLEFMGEPRILPAFSIFVNVFGLIGFFGPYAESEKRWLWGAWVVSLFLFLLNVYLPISAFGQEVADNFRFPMIVLLDTVRVNWFFFDRMSMFYIMATMFSTLINISGLLWVTRQLALHSSFVPRLITNPVIVGTVAIIFAYFVPSLEDLERLLLSGGPLRLCLLFILSLVSFYYRNRAKIGGKPRV</sequence>
<feature type="transmembrane region" description="Helical" evidence="8">
    <location>
        <begin position="180"/>
        <end position="201"/>
    </location>
</feature>
<feature type="transmembrane region" description="Helical" evidence="8">
    <location>
        <begin position="295"/>
        <end position="316"/>
    </location>
</feature>
<dbReference type="PANTHER" id="PTHR34975">
    <property type="entry name" value="SPORE GERMINATION PROTEIN A2"/>
    <property type="match status" value="1"/>
</dbReference>
<evidence type="ECO:0000256" key="4">
    <source>
        <dbReference type="ARBA" id="ARBA00022544"/>
    </source>
</evidence>
<organism evidence="9 10">
    <name type="scientific">Paenibacillus qinlingensis</name>
    <dbReference type="NCBI Taxonomy" id="1837343"/>
    <lineage>
        <taxon>Bacteria</taxon>
        <taxon>Bacillati</taxon>
        <taxon>Bacillota</taxon>
        <taxon>Bacilli</taxon>
        <taxon>Bacillales</taxon>
        <taxon>Paenibacillaceae</taxon>
        <taxon>Paenibacillus</taxon>
    </lineage>
</organism>
<comment type="caution">
    <text evidence="9">The sequence shown here is derived from an EMBL/GenBank/DDBJ whole genome shotgun (WGS) entry which is preliminary data.</text>
</comment>
<evidence type="ECO:0000256" key="1">
    <source>
        <dbReference type="ARBA" id="ARBA00004141"/>
    </source>
</evidence>
<name>A0ABU1NUY6_9BACL</name>
<dbReference type="RefSeq" id="WP_310226092.1">
    <property type="nucleotide sequence ID" value="NZ_JAVDSB010000002.1"/>
</dbReference>
<comment type="subcellular location">
    <subcellularLocation>
        <location evidence="1">Membrane</location>
        <topology evidence="1">Multi-pass membrane protein</topology>
    </subcellularLocation>
</comment>
<feature type="transmembrane region" description="Helical" evidence="8">
    <location>
        <begin position="322"/>
        <end position="344"/>
    </location>
</feature>
<feature type="transmembrane region" description="Helical" evidence="8">
    <location>
        <begin position="74"/>
        <end position="93"/>
    </location>
</feature>
<evidence type="ECO:0000313" key="10">
    <source>
        <dbReference type="Proteomes" id="UP001267290"/>
    </source>
</evidence>
<feature type="transmembrane region" description="Helical" evidence="8">
    <location>
        <begin position="6"/>
        <end position="24"/>
    </location>
</feature>
<feature type="transmembrane region" description="Helical" evidence="8">
    <location>
        <begin position="134"/>
        <end position="159"/>
    </location>
</feature>
<feature type="transmembrane region" description="Helical" evidence="8">
    <location>
        <begin position="262"/>
        <end position="283"/>
    </location>
</feature>
<keyword evidence="3" id="KW-0813">Transport</keyword>
<dbReference type="Proteomes" id="UP001267290">
    <property type="component" value="Unassembled WGS sequence"/>
</dbReference>
<keyword evidence="4" id="KW-0309">Germination</keyword>
<gene>
    <name evidence="9" type="ORF">J2736_002083</name>
</gene>
<dbReference type="PANTHER" id="PTHR34975:SF2">
    <property type="entry name" value="SPORE GERMINATION PROTEIN A2"/>
    <property type="match status" value="1"/>
</dbReference>
<dbReference type="Pfam" id="PF03845">
    <property type="entry name" value="Spore_permease"/>
    <property type="match status" value="1"/>
</dbReference>
<feature type="transmembrane region" description="Helical" evidence="8">
    <location>
        <begin position="105"/>
        <end position="128"/>
    </location>
</feature>
<accession>A0ABU1NUY6</accession>
<feature type="transmembrane region" description="Helical" evidence="8">
    <location>
        <begin position="36"/>
        <end position="54"/>
    </location>
</feature>
<evidence type="ECO:0000313" key="9">
    <source>
        <dbReference type="EMBL" id="MDR6550896.1"/>
    </source>
</evidence>
<proteinExistence type="inferred from homology"/>
<evidence type="ECO:0000256" key="2">
    <source>
        <dbReference type="ARBA" id="ARBA00007998"/>
    </source>
</evidence>
<protein>
    <recommendedName>
        <fullName evidence="11">Spore germination protein</fullName>
    </recommendedName>
</protein>